<dbReference type="AlphaFoldDB" id="A0A2N5ZHR1"/>
<dbReference type="EMBL" id="PKTG01000069">
    <property type="protein sequence ID" value="PLX18181.1"/>
    <property type="molecule type" value="Genomic_DNA"/>
</dbReference>
<organism evidence="5 6">
    <name type="scientific">Muiribacterium halophilum</name>
    <dbReference type="NCBI Taxonomy" id="2053465"/>
    <lineage>
        <taxon>Bacteria</taxon>
        <taxon>Candidatus Muiribacteriota</taxon>
        <taxon>Candidatus Muiribacteriia</taxon>
        <taxon>Candidatus Muiribacteriales</taxon>
        <taxon>Candidatus Muiribacteriaceae</taxon>
        <taxon>Candidatus Muiribacterium</taxon>
    </lineage>
</organism>
<comment type="caution">
    <text evidence="5">The sequence shown here is derived from an EMBL/GenBank/DDBJ whole genome shotgun (WGS) entry which is preliminary data.</text>
</comment>
<dbReference type="Proteomes" id="UP000234857">
    <property type="component" value="Unassembled WGS sequence"/>
</dbReference>
<keyword evidence="3 4" id="KW-0732">Signal</keyword>
<dbReference type="Pfam" id="PF13416">
    <property type="entry name" value="SBP_bac_8"/>
    <property type="match status" value="1"/>
</dbReference>
<evidence type="ECO:0008006" key="7">
    <source>
        <dbReference type="Google" id="ProtNLM"/>
    </source>
</evidence>
<keyword evidence="2" id="KW-0813">Transport</keyword>
<dbReference type="PANTHER" id="PTHR30061:SF50">
    <property type="entry name" value="MALTOSE_MALTODEXTRIN-BINDING PERIPLASMIC PROTEIN"/>
    <property type="match status" value="1"/>
</dbReference>
<comment type="similarity">
    <text evidence="1">Belongs to the bacterial solute-binding protein 1 family.</text>
</comment>
<dbReference type="InterPro" id="IPR006059">
    <property type="entry name" value="SBP"/>
</dbReference>
<evidence type="ECO:0000313" key="5">
    <source>
        <dbReference type="EMBL" id="PLX18181.1"/>
    </source>
</evidence>
<proteinExistence type="inferred from homology"/>
<evidence type="ECO:0000256" key="4">
    <source>
        <dbReference type="SAM" id="SignalP"/>
    </source>
</evidence>
<dbReference type="GO" id="GO:0042956">
    <property type="term" value="P:maltodextrin transmembrane transport"/>
    <property type="evidence" value="ECO:0007669"/>
    <property type="project" value="TreeGrafter"/>
</dbReference>
<reference evidence="5 6" key="1">
    <citation type="submission" date="2017-11" db="EMBL/GenBank/DDBJ databases">
        <title>Genome-resolved metagenomics identifies genetic mobility, metabolic interactions, and unexpected diversity in perchlorate-reducing communities.</title>
        <authorList>
            <person name="Barnum T.P."/>
            <person name="Figueroa I.A."/>
            <person name="Carlstrom C.I."/>
            <person name="Lucas L.N."/>
            <person name="Engelbrektson A.L."/>
            <person name="Coates J.D."/>
        </authorList>
    </citation>
    <scope>NUCLEOTIDE SEQUENCE [LARGE SCALE GENOMIC DNA]</scope>
    <source>
        <strain evidence="5">BM706</strain>
    </source>
</reference>
<dbReference type="Gene3D" id="3.40.190.10">
    <property type="entry name" value="Periplasmic binding protein-like II"/>
    <property type="match status" value="2"/>
</dbReference>
<gene>
    <name evidence="5" type="ORF">C0601_05330</name>
</gene>
<feature type="chain" id="PRO_5014639726" description="ABC transporter substrate-binding protein" evidence="4">
    <location>
        <begin position="22"/>
        <end position="435"/>
    </location>
</feature>
<dbReference type="SUPFAM" id="SSF53850">
    <property type="entry name" value="Periplasmic binding protein-like II"/>
    <property type="match status" value="2"/>
</dbReference>
<dbReference type="PROSITE" id="PS51257">
    <property type="entry name" value="PROKAR_LIPOPROTEIN"/>
    <property type="match status" value="1"/>
</dbReference>
<dbReference type="GO" id="GO:0015768">
    <property type="term" value="P:maltose transport"/>
    <property type="evidence" value="ECO:0007669"/>
    <property type="project" value="TreeGrafter"/>
</dbReference>
<protein>
    <recommendedName>
        <fullName evidence="7">ABC transporter substrate-binding protein</fullName>
    </recommendedName>
</protein>
<name>A0A2N5ZHR1_MUIH1</name>
<dbReference type="GO" id="GO:0055052">
    <property type="term" value="C:ATP-binding cassette (ABC) transporter complex, substrate-binding subunit-containing"/>
    <property type="evidence" value="ECO:0007669"/>
    <property type="project" value="TreeGrafter"/>
</dbReference>
<sequence>MKKFLALVLVMVIALMLISCGEKQDKVTAKKVNAATGADKVYGFAMRNTLWWTFPFFNTYGAKFIEDGKCVLNQKPGVDALTMKVDLYNKYKVEAGAWQAGAIGPDTGFLNEKYAMIFDGPWDVKRFKDAGLNFGVSLIPEGPAGTSTNVGGTNMVVFNNSKNPYWAAKFLEFMVSPEIQEIWCNKLEQIPVNLKAYDKIDTVNKPFLKVFMEQMKYAKPRPQILDYGDLEEIINPQMEAAIKGEKTVQEALDNAVKNIEEKILAKEKDLKFPSGEAKDFSKERKGNIKIWVTYNPTELQVFKEIVGMFEKRFSPVKVEVEQIPWGGHQEKILTSLATKSTPDIARVDGAFVYKLANKNAIFNLSQFGLDKLKEDLSPAAVGSNLADGKLWGIHDQITGVALFYNKDMFTENGIDPQNPPKTWEEFIEVAKQLTK</sequence>
<dbReference type="Pfam" id="PF01547">
    <property type="entry name" value="SBP_bac_1"/>
    <property type="match status" value="1"/>
</dbReference>
<evidence type="ECO:0000313" key="6">
    <source>
        <dbReference type="Proteomes" id="UP000234857"/>
    </source>
</evidence>
<evidence type="ECO:0000256" key="1">
    <source>
        <dbReference type="ARBA" id="ARBA00008520"/>
    </source>
</evidence>
<evidence type="ECO:0000256" key="3">
    <source>
        <dbReference type="ARBA" id="ARBA00022729"/>
    </source>
</evidence>
<dbReference type="PANTHER" id="PTHR30061">
    <property type="entry name" value="MALTOSE-BINDING PERIPLASMIC PROTEIN"/>
    <property type="match status" value="1"/>
</dbReference>
<feature type="signal peptide" evidence="4">
    <location>
        <begin position="1"/>
        <end position="21"/>
    </location>
</feature>
<evidence type="ECO:0000256" key="2">
    <source>
        <dbReference type="ARBA" id="ARBA00022448"/>
    </source>
</evidence>
<accession>A0A2N5ZHR1</accession>
<dbReference type="GO" id="GO:1901982">
    <property type="term" value="F:maltose binding"/>
    <property type="evidence" value="ECO:0007669"/>
    <property type="project" value="TreeGrafter"/>
</dbReference>